<dbReference type="NCBIfam" id="TIGR00675">
    <property type="entry name" value="dcm"/>
    <property type="match status" value="1"/>
</dbReference>
<protein>
    <recommendedName>
        <fullName evidence="1">DNA (cytosine-5-)-methyltransferase</fullName>
        <ecNumber evidence="1">2.1.1.37</ecNumber>
    </recommendedName>
</protein>
<name>A0A1G7SKP2_9EURY</name>
<dbReference type="GO" id="GO:0003886">
    <property type="term" value="F:DNA (cytosine-5-)-methyltransferase activity"/>
    <property type="evidence" value="ECO:0007669"/>
    <property type="project" value="UniProtKB-EC"/>
</dbReference>
<reference evidence="6 7" key="1">
    <citation type="submission" date="2016-10" db="EMBL/GenBank/DDBJ databases">
        <authorList>
            <person name="Varghese N."/>
            <person name="Submissions S."/>
        </authorList>
    </citation>
    <scope>NUCLEOTIDE SEQUENCE [LARGE SCALE GENOMIC DNA]</scope>
    <source>
        <strain evidence="6 7">CGMCC 1.3527</strain>
    </source>
</reference>
<dbReference type="Gene3D" id="3.40.50.150">
    <property type="entry name" value="Vaccinia Virus protein VP39"/>
    <property type="match status" value="1"/>
</dbReference>
<dbReference type="GO" id="GO:0003677">
    <property type="term" value="F:DNA binding"/>
    <property type="evidence" value="ECO:0007669"/>
    <property type="project" value="TreeGrafter"/>
</dbReference>
<keyword evidence="3 6" id="KW-0808">Transferase</keyword>
<sequence length="412" mass="46322">MSRGKVVDLFCGAGGASLGFVQAGYEVVGAVDAYERALETYETNLCGRDLDEYEGSVSFNEPMRADLSRGYEDDDVDDDLPAVTFEDIRERFDLEEGEVDVICGCPPCQNFSSLRDTEPWPDGKPKDNLLKAYVKFIEEATPDVVFFENVSNIMNAGEEVATDYVDWLVRQMRSITRGGDSKMEGGYSHELRVVDAADYGVPQKRHRTIGLFVYESSDEEIDFPEPTHAEDPDDDREPWVTVRDRIHRDDLKEDLDLGQKQVGIDGYPDDPAHRARRHQDSTVEMIEAIREHGGSWKDLEGTEEKDLIKECHQKVDSGASSAYGIMEWDEPAPTMTTRCTNISSGRFTHPSEDRAITFREAALLMGFPRWFELPNTNHDAERVIGNAVPPQLVKKMAGHPDIRSRSIESSAV</sequence>
<dbReference type="RefSeq" id="WP_149799958.1">
    <property type="nucleotide sequence ID" value="NZ_FNBO01000022.1"/>
</dbReference>
<dbReference type="EC" id="2.1.1.37" evidence="1"/>
<accession>A0A1G7SKP2</accession>
<dbReference type="GO" id="GO:0032259">
    <property type="term" value="P:methylation"/>
    <property type="evidence" value="ECO:0007669"/>
    <property type="project" value="UniProtKB-KW"/>
</dbReference>
<dbReference type="Proteomes" id="UP000324020">
    <property type="component" value="Unassembled WGS sequence"/>
</dbReference>
<evidence type="ECO:0000313" key="7">
    <source>
        <dbReference type="Proteomes" id="UP000324020"/>
    </source>
</evidence>
<dbReference type="InterPro" id="IPR018117">
    <property type="entry name" value="C5_DNA_meth_AS"/>
</dbReference>
<dbReference type="AlphaFoldDB" id="A0A1G7SKP2"/>
<dbReference type="PROSITE" id="PS00094">
    <property type="entry name" value="C5_MTASE_1"/>
    <property type="match status" value="1"/>
</dbReference>
<dbReference type="EMBL" id="FNBO01000022">
    <property type="protein sequence ID" value="SDG23444.1"/>
    <property type="molecule type" value="Genomic_DNA"/>
</dbReference>
<dbReference type="InterPro" id="IPR001525">
    <property type="entry name" value="C5_MeTfrase"/>
</dbReference>
<proteinExistence type="inferred from homology"/>
<evidence type="ECO:0000256" key="3">
    <source>
        <dbReference type="ARBA" id="ARBA00022679"/>
    </source>
</evidence>
<evidence type="ECO:0000256" key="4">
    <source>
        <dbReference type="ARBA" id="ARBA00022691"/>
    </source>
</evidence>
<dbReference type="PANTHER" id="PTHR10629:SF52">
    <property type="entry name" value="DNA (CYTOSINE-5)-METHYLTRANSFERASE 1"/>
    <property type="match status" value="1"/>
</dbReference>
<organism evidence="6 7">
    <name type="scientific">Halorubrum xinjiangense</name>
    <dbReference type="NCBI Taxonomy" id="261291"/>
    <lineage>
        <taxon>Archaea</taxon>
        <taxon>Methanobacteriati</taxon>
        <taxon>Methanobacteriota</taxon>
        <taxon>Stenosarchaea group</taxon>
        <taxon>Halobacteria</taxon>
        <taxon>Halobacteriales</taxon>
        <taxon>Haloferacaceae</taxon>
        <taxon>Halorubrum</taxon>
    </lineage>
</organism>
<dbReference type="InterPro" id="IPR050390">
    <property type="entry name" value="C5-Methyltransferase"/>
</dbReference>
<keyword evidence="7" id="KW-1185">Reference proteome</keyword>
<dbReference type="OrthoDB" id="5033at2157"/>
<evidence type="ECO:0000256" key="1">
    <source>
        <dbReference type="ARBA" id="ARBA00011975"/>
    </source>
</evidence>
<dbReference type="Pfam" id="PF00145">
    <property type="entry name" value="DNA_methylase"/>
    <property type="match status" value="2"/>
</dbReference>
<dbReference type="PANTHER" id="PTHR10629">
    <property type="entry name" value="CYTOSINE-SPECIFIC METHYLTRANSFERASE"/>
    <property type="match status" value="1"/>
</dbReference>
<dbReference type="PROSITE" id="PS51679">
    <property type="entry name" value="SAM_MT_C5"/>
    <property type="match status" value="1"/>
</dbReference>
<dbReference type="GO" id="GO:0044027">
    <property type="term" value="P:negative regulation of gene expression via chromosomal CpG island methylation"/>
    <property type="evidence" value="ECO:0007669"/>
    <property type="project" value="TreeGrafter"/>
</dbReference>
<keyword evidence="4" id="KW-0949">S-adenosyl-L-methionine</keyword>
<evidence type="ECO:0000313" key="6">
    <source>
        <dbReference type="EMBL" id="SDG23444.1"/>
    </source>
</evidence>
<comment type="similarity">
    <text evidence="5">Belongs to the class I-like SAM-binding methyltransferase superfamily. C5-methyltransferase family.</text>
</comment>
<dbReference type="InterPro" id="IPR029063">
    <property type="entry name" value="SAM-dependent_MTases_sf"/>
</dbReference>
<evidence type="ECO:0000256" key="2">
    <source>
        <dbReference type="ARBA" id="ARBA00022603"/>
    </source>
</evidence>
<evidence type="ECO:0000256" key="5">
    <source>
        <dbReference type="RuleBase" id="RU000416"/>
    </source>
</evidence>
<dbReference type="PRINTS" id="PR00105">
    <property type="entry name" value="C5METTRFRASE"/>
</dbReference>
<dbReference type="SUPFAM" id="SSF53335">
    <property type="entry name" value="S-adenosyl-L-methionine-dependent methyltransferases"/>
    <property type="match status" value="1"/>
</dbReference>
<keyword evidence="2 6" id="KW-0489">Methyltransferase</keyword>
<dbReference type="Gene3D" id="3.90.120.10">
    <property type="entry name" value="DNA Methylase, subunit A, domain 2"/>
    <property type="match status" value="1"/>
</dbReference>
<gene>
    <name evidence="6" type="ORF">SAMN04488067_1222</name>
</gene>